<dbReference type="Gene3D" id="3.40.190.150">
    <property type="entry name" value="Bordetella uptake gene, domain 1"/>
    <property type="match status" value="1"/>
</dbReference>
<evidence type="ECO:0000313" key="1">
    <source>
        <dbReference type="EMBL" id="MPM28406.1"/>
    </source>
</evidence>
<protein>
    <recommendedName>
        <fullName evidence="2">Tripartite tricarboxylate transporter family receptor</fullName>
    </recommendedName>
</protein>
<name>A0A644YIT6_9ZZZZ</name>
<dbReference type="PANTHER" id="PTHR42928">
    <property type="entry name" value="TRICARBOXYLATE-BINDING PROTEIN"/>
    <property type="match status" value="1"/>
</dbReference>
<sequence>MRRFFHAVLATTLCLVTAAHASAQTYPSKPIKLVVPYPPGGGSDSVGRLFAQRLSEKIGQPVIVENISGAGGSVGAALVAKAAPDGYTLLMGNTGPNAISPNLLKNVPYDVDKDFTPISVVASQPLFVLVNKTSPYKTFADLVAAGKQEPGKLNFSSSGTGGLSHLAGELISSTTGAKFVHVPYKGGAPAMLAILSGDVVFHTPSAIDGVQQVAGGKMRGLVVTSAKRWPATPDIPTVIEAGYPDLEINFWYALFAPANLPAPVREKLSATTRLVLDDPATKKAFDTLGSVATPTTSQELRALVQSDEKRYAKVIAASGVEKQ</sequence>
<proteinExistence type="predicted"/>
<reference evidence="1" key="1">
    <citation type="submission" date="2019-08" db="EMBL/GenBank/DDBJ databases">
        <authorList>
            <person name="Kucharzyk K."/>
            <person name="Murdoch R.W."/>
            <person name="Higgins S."/>
            <person name="Loffler F."/>
        </authorList>
    </citation>
    <scope>NUCLEOTIDE SEQUENCE</scope>
</reference>
<organism evidence="1">
    <name type="scientific">bioreactor metagenome</name>
    <dbReference type="NCBI Taxonomy" id="1076179"/>
    <lineage>
        <taxon>unclassified sequences</taxon>
        <taxon>metagenomes</taxon>
        <taxon>ecological metagenomes</taxon>
    </lineage>
</organism>
<dbReference type="CDD" id="cd07012">
    <property type="entry name" value="PBP2_Bug_TTT"/>
    <property type="match status" value="1"/>
</dbReference>
<accession>A0A644YIT6</accession>
<comment type="caution">
    <text evidence="1">The sequence shown here is derived from an EMBL/GenBank/DDBJ whole genome shotgun (WGS) entry which is preliminary data.</text>
</comment>
<dbReference type="EMBL" id="VSSQ01005245">
    <property type="protein sequence ID" value="MPM28406.1"/>
    <property type="molecule type" value="Genomic_DNA"/>
</dbReference>
<dbReference type="Pfam" id="PF03401">
    <property type="entry name" value="TctC"/>
    <property type="match status" value="1"/>
</dbReference>
<dbReference type="SUPFAM" id="SSF53850">
    <property type="entry name" value="Periplasmic binding protein-like II"/>
    <property type="match status" value="1"/>
</dbReference>
<dbReference type="AlphaFoldDB" id="A0A644YIT6"/>
<evidence type="ECO:0008006" key="2">
    <source>
        <dbReference type="Google" id="ProtNLM"/>
    </source>
</evidence>
<gene>
    <name evidence="1" type="ORF">SDC9_74928</name>
</gene>
<dbReference type="InterPro" id="IPR042100">
    <property type="entry name" value="Bug_dom1"/>
</dbReference>
<dbReference type="PANTHER" id="PTHR42928:SF5">
    <property type="entry name" value="BLR1237 PROTEIN"/>
    <property type="match status" value="1"/>
</dbReference>
<dbReference type="PIRSF" id="PIRSF017082">
    <property type="entry name" value="YflP"/>
    <property type="match status" value="1"/>
</dbReference>
<dbReference type="InterPro" id="IPR005064">
    <property type="entry name" value="BUG"/>
</dbReference>
<dbReference type="Gene3D" id="3.40.190.10">
    <property type="entry name" value="Periplasmic binding protein-like II"/>
    <property type="match status" value="1"/>
</dbReference>